<organism evidence="1 2">
    <name type="scientific">Neisseria macacae ATCC 33926</name>
    <dbReference type="NCBI Taxonomy" id="997348"/>
    <lineage>
        <taxon>Bacteria</taxon>
        <taxon>Pseudomonadati</taxon>
        <taxon>Pseudomonadota</taxon>
        <taxon>Betaproteobacteria</taxon>
        <taxon>Neisseriales</taxon>
        <taxon>Neisseriaceae</taxon>
        <taxon>Neisseria</taxon>
    </lineage>
</organism>
<comment type="caution">
    <text evidence="1">The sequence shown here is derived from an EMBL/GenBank/DDBJ whole genome shotgun (WGS) entry which is preliminary data.</text>
</comment>
<dbReference type="EMBL" id="AFQE01000096">
    <property type="protein sequence ID" value="EGQ76386.1"/>
    <property type="molecule type" value="Genomic_DNA"/>
</dbReference>
<dbReference type="GO" id="GO:0003849">
    <property type="term" value="F:3-deoxy-7-phosphoheptulonate synthase activity"/>
    <property type="evidence" value="ECO:0007669"/>
    <property type="project" value="UniProtKB-EC"/>
</dbReference>
<gene>
    <name evidence="1" type="primary">aroF</name>
    <name evidence="1" type="ORF">HMPREF9418_1966</name>
</gene>
<name>A0AA36UI28_9NEIS</name>
<accession>A0AA36UI28</accession>
<dbReference type="AlphaFoldDB" id="A0AA36UI28"/>
<evidence type="ECO:0000313" key="2">
    <source>
        <dbReference type="Proteomes" id="UP000004982"/>
    </source>
</evidence>
<sequence>MRLTDGQPVEYQPLGLVAVDNPYPAFQFRRVVVKSIFKRKPAVGLQVDDGKHIVRNIHADADEFRRSLKAETAVAEQAQPLVFGIAEQLDFHRIGFGEYGAKQPLKQRRLRHAFAQHAVKPRQPIDIAEKRKTVVLHDGFDAARIALADQAHKLKPDLRQPRPNGLMQTVGEQVFMVVRIAQDAEEFQPQYPPQCFGNFDRIGFARFQTVFGQRAQVVAGFFVAAFVAVEPAFQIVLVGGVFDESQRVEVFRRQIADDVDTRRRTAIFVPAANLVAGTEASGGSRFAEHGQRQLVNILILRTNLRIMRVLPLLGLGDIVVFLGRIRRQQRIRLFAAFGKFAITEDKGLSGHGVGGGRLNVPIIVDRELRGIIRNDGGEFGLYTQKDAKRSSENK</sequence>
<proteinExistence type="predicted"/>
<protein>
    <submittedName>
        <fullName evidence="1">3-deoxy-7-phosphoheptulonate synthase</fullName>
        <ecNumber evidence="1">2.5.1.54</ecNumber>
    </submittedName>
</protein>
<dbReference type="EC" id="2.5.1.54" evidence="1"/>
<evidence type="ECO:0000313" key="1">
    <source>
        <dbReference type="EMBL" id="EGQ76386.1"/>
    </source>
</evidence>
<dbReference type="Proteomes" id="UP000004982">
    <property type="component" value="Unassembled WGS sequence"/>
</dbReference>
<keyword evidence="1" id="KW-0808">Transferase</keyword>
<reference evidence="1 2" key="1">
    <citation type="submission" date="2011-05" db="EMBL/GenBank/DDBJ databases">
        <authorList>
            <person name="Muzny D."/>
            <person name="Qin X."/>
            <person name="Deng J."/>
            <person name="Jiang H."/>
            <person name="Liu Y."/>
            <person name="Qu J."/>
            <person name="Song X.-Z."/>
            <person name="Zhang L."/>
            <person name="Thornton R."/>
            <person name="Coyle M."/>
            <person name="Francisco L."/>
            <person name="Jackson L."/>
            <person name="Javaid M."/>
            <person name="Korchina V."/>
            <person name="Kovar C."/>
            <person name="Mata R."/>
            <person name="Mathew T."/>
            <person name="Ngo R."/>
            <person name="Nguyen L."/>
            <person name="Nguyen N."/>
            <person name="Okwuonu G."/>
            <person name="Ongeri F."/>
            <person name="Pham C."/>
            <person name="Simmons D."/>
            <person name="Wilczek-Boney K."/>
            <person name="Hale W."/>
            <person name="Jakkamsetti A."/>
            <person name="Pham P."/>
            <person name="Ruth R."/>
            <person name="San Lucas F."/>
            <person name="Warren J."/>
            <person name="Zhang J."/>
            <person name="Zhao Z."/>
            <person name="Zhou C."/>
            <person name="Zhu D."/>
            <person name="Lee S."/>
            <person name="Bess C."/>
            <person name="Blankenburg K."/>
            <person name="Forbes L."/>
            <person name="Fu Q."/>
            <person name="Gubbala S."/>
            <person name="Hirani K."/>
            <person name="Jayaseelan J.C."/>
            <person name="Lara F."/>
            <person name="Munidasa M."/>
            <person name="Palculict T."/>
            <person name="Patil S."/>
            <person name="Pu L.-L."/>
            <person name="Saada N."/>
            <person name="Tang L."/>
            <person name="Weissenberger G."/>
            <person name="Zhu Y."/>
            <person name="Hemphill L."/>
            <person name="Shang Y."/>
            <person name="Youmans B."/>
            <person name="Ayvaz T."/>
            <person name="Ross M."/>
            <person name="Santibanez J."/>
            <person name="Aqrawi P."/>
            <person name="Gross S."/>
            <person name="Joshi V."/>
            <person name="Fowler G."/>
            <person name="Nazareth L."/>
            <person name="Reid J."/>
            <person name="Worley K."/>
            <person name="Petrosino J."/>
            <person name="Highlander S."/>
            <person name="Gibbs R."/>
        </authorList>
    </citation>
    <scope>NUCLEOTIDE SEQUENCE [LARGE SCALE GENOMIC DNA]</scope>
    <source>
        <strain evidence="1 2">ATCC 33926</strain>
    </source>
</reference>